<proteinExistence type="predicted"/>
<dbReference type="Proteomes" id="UP001589834">
    <property type="component" value="Unassembled WGS sequence"/>
</dbReference>
<dbReference type="InterPro" id="IPR021927">
    <property type="entry name" value="DUF3540"/>
</dbReference>
<sequence length="212" mass="23192">MESKDEVALEQPRSDAIPGTALVVQTDITNDRYMLRAGNHLRLAARARSCLVQPRVGDVVGCMEMDEGGFYITAVLDRPGGEPLTLQLPPGTVIQCEAGALELRADTLALHARALSVQGDQAHLSVEQVVGVGQRASWSFGVLKLTAELVESFAERLLQFSRWSQRVVDGPDQVRARQMDYRADQIMQLQAQTLIANADTLFKADGQQIHIG</sequence>
<organism evidence="1 2">
    <name type="scientific">Ottowia pentelensis</name>
    <dbReference type="NCBI Taxonomy" id="511108"/>
    <lineage>
        <taxon>Bacteria</taxon>
        <taxon>Pseudomonadati</taxon>
        <taxon>Pseudomonadota</taxon>
        <taxon>Betaproteobacteria</taxon>
        <taxon>Burkholderiales</taxon>
        <taxon>Comamonadaceae</taxon>
        <taxon>Ottowia</taxon>
    </lineage>
</organism>
<dbReference type="EMBL" id="JBHLTN010000002">
    <property type="protein sequence ID" value="MFC0591225.1"/>
    <property type="molecule type" value="Genomic_DNA"/>
</dbReference>
<keyword evidence="2" id="KW-1185">Reference proteome</keyword>
<reference evidence="1 2" key="1">
    <citation type="submission" date="2024-09" db="EMBL/GenBank/DDBJ databases">
        <authorList>
            <person name="Sun Q."/>
            <person name="Mori K."/>
        </authorList>
    </citation>
    <scope>NUCLEOTIDE SEQUENCE [LARGE SCALE GENOMIC DNA]</scope>
    <source>
        <strain evidence="1 2">NCAIM B.02336</strain>
    </source>
</reference>
<protein>
    <submittedName>
        <fullName evidence="1">DUF3540 domain-containing protein</fullName>
    </submittedName>
</protein>
<dbReference type="Pfam" id="PF12059">
    <property type="entry name" value="DUF3540"/>
    <property type="match status" value="1"/>
</dbReference>
<comment type="caution">
    <text evidence="1">The sequence shown here is derived from an EMBL/GenBank/DDBJ whole genome shotgun (WGS) entry which is preliminary data.</text>
</comment>
<accession>A0ABV6PN09</accession>
<gene>
    <name evidence="1" type="ORF">ACFFGG_01525</name>
</gene>
<dbReference type="RefSeq" id="WP_377478933.1">
    <property type="nucleotide sequence ID" value="NZ_JBHLTN010000002.1"/>
</dbReference>
<evidence type="ECO:0000313" key="2">
    <source>
        <dbReference type="Proteomes" id="UP001589834"/>
    </source>
</evidence>
<name>A0ABV6PN09_9BURK</name>
<evidence type="ECO:0000313" key="1">
    <source>
        <dbReference type="EMBL" id="MFC0591225.1"/>
    </source>
</evidence>